<evidence type="ECO:0000313" key="3">
    <source>
        <dbReference type="Proteomes" id="UP001499993"/>
    </source>
</evidence>
<dbReference type="Proteomes" id="UP001499993">
    <property type="component" value="Unassembled WGS sequence"/>
</dbReference>
<keyword evidence="3" id="KW-1185">Reference proteome</keyword>
<feature type="compositionally biased region" description="Basic residues" evidence="1">
    <location>
        <begin position="45"/>
        <end position="56"/>
    </location>
</feature>
<name>A0ABP9GZ26_9ACTN</name>
<reference evidence="3" key="1">
    <citation type="journal article" date="2019" name="Int. J. Syst. Evol. Microbiol.">
        <title>The Global Catalogue of Microorganisms (GCM) 10K type strain sequencing project: providing services to taxonomists for standard genome sequencing and annotation.</title>
        <authorList>
            <consortium name="The Broad Institute Genomics Platform"/>
            <consortium name="The Broad Institute Genome Sequencing Center for Infectious Disease"/>
            <person name="Wu L."/>
            <person name="Ma J."/>
        </authorList>
    </citation>
    <scope>NUCLEOTIDE SEQUENCE [LARGE SCALE GENOMIC DNA]</scope>
    <source>
        <strain evidence="3">JCM 18123</strain>
    </source>
</reference>
<proteinExistence type="predicted"/>
<dbReference type="EMBL" id="BAABIK010000024">
    <property type="protein sequence ID" value="GAA4950935.1"/>
    <property type="molecule type" value="Genomic_DNA"/>
</dbReference>
<evidence type="ECO:0000256" key="1">
    <source>
        <dbReference type="SAM" id="MobiDB-lite"/>
    </source>
</evidence>
<accession>A0ABP9GZ26</accession>
<protein>
    <submittedName>
        <fullName evidence="2">Uncharacterized protein</fullName>
    </submittedName>
</protein>
<feature type="region of interest" description="Disordered" evidence="1">
    <location>
        <begin position="28"/>
        <end position="56"/>
    </location>
</feature>
<sequence length="56" mass="5835">MDTLLLSGRVTVAKGARRARAYVGWRPPVPRGEGVGQGGIAASRSRARSAKRSVSG</sequence>
<organism evidence="2 3">
    <name type="scientific">Streptomonospora halophila</name>
    <dbReference type="NCBI Taxonomy" id="427369"/>
    <lineage>
        <taxon>Bacteria</taxon>
        <taxon>Bacillati</taxon>
        <taxon>Actinomycetota</taxon>
        <taxon>Actinomycetes</taxon>
        <taxon>Streptosporangiales</taxon>
        <taxon>Nocardiopsidaceae</taxon>
        <taxon>Streptomonospora</taxon>
    </lineage>
</organism>
<comment type="caution">
    <text evidence="2">The sequence shown here is derived from an EMBL/GenBank/DDBJ whole genome shotgun (WGS) entry which is preliminary data.</text>
</comment>
<evidence type="ECO:0000313" key="2">
    <source>
        <dbReference type="EMBL" id="GAA4950935.1"/>
    </source>
</evidence>
<gene>
    <name evidence="2" type="ORF">GCM10023224_39210</name>
</gene>